<keyword evidence="3" id="KW-1185">Reference proteome</keyword>
<gene>
    <name evidence="2" type="ORF">CVM52_06070</name>
</gene>
<keyword evidence="1" id="KW-0812">Transmembrane</keyword>
<evidence type="ECO:0008006" key="4">
    <source>
        <dbReference type="Google" id="ProtNLM"/>
    </source>
</evidence>
<feature type="transmembrane region" description="Helical" evidence="1">
    <location>
        <begin position="44"/>
        <end position="70"/>
    </location>
</feature>
<dbReference type="RefSeq" id="WP_100161673.1">
    <property type="nucleotide sequence ID" value="NZ_PGTB01000012.1"/>
</dbReference>
<comment type="caution">
    <text evidence="2">The sequence shown here is derived from an EMBL/GenBank/DDBJ whole genome shotgun (WGS) entry which is preliminary data.</text>
</comment>
<dbReference type="OrthoDB" id="7778592at2"/>
<keyword evidence="1" id="KW-1133">Transmembrane helix</keyword>
<dbReference type="Proteomes" id="UP000231553">
    <property type="component" value="Unassembled WGS sequence"/>
</dbReference>
<feature type="transmembrane region" description="Helical" evidence="1">
    <location>
        <begin position="107"/>
        <end position="128"/>
    </location>
</feature>
<protein>
    <recommendedName>
        <fullName evidence="4">DUF4175 domain-containing protein</fullName>
    </recommendedName>
</protein>
<sequence>MTLILLAISLSIALCVIAFNFAIYALPVMTGIAAFQYVHLDGRGFAFSVLAALAAAVLSIGFVVAVLGFAKNPFLRLAALGLFAAPAAVAGFSLAHGVAKNAMDPGLALNLLCGVSGLFVAVAAMINLNAVGKDVLSRV</sequence>
<evidence type="ECO:0000256" key="1">
    <source>
        <dbReference type="SAM" id="Phobius"/>
    </source>
</evidence>
<evidence type="ECO:0000313" key="2">
    <source>
        <dbReference type="EMBL" id="PJE37559.1"/>
    </source>
</evidence>
<proteinExistence type="predicted"/>
<evidence type="ECO:0000313" key="3">
    <source>
        <dbReference type="Proteomes" id="UP000231553"/>
    </source>
</evidence>
<dbReference type="AlphaFoldDB" id="A0A2M8J448"/>
<name>A0A2M8J448_9RHOB</name>
<organism evidence="2 3">
    <name type="scientific">Pseudooceanicola lipolyticus</name>
    <dbReference type="NCBI Taxonomy" id="2029104"/>
    <lineage>
        <taxon>Bacteria</taxon>
        <taxon>Pseudomonadati</taxon>
        <taxon>Pseudomonadota</taxon>
        <taxon>Alphaproteobacteria</taxon>
        <taxon>Rhodobacterales</taxon>
        <taxon>Paracoccaceae</taxon>
        <taxon>Pseudooceanicola</taxon>
    </lineage>
</organism>
<keyword evidence="1" id="KW-0472">Membrane</keyword>
<reference evidence="2 3" key="1">
    <citation type="journal article" date="2018" name="Int. J. Syst. Evol. Microbiol.">
        <title>Pseudooceanicola lipolyticus sp. nov., a marine alphaproteobacterium, reclassification of Oceanicola flagellatus as Pseudooceanicola flagellatus comb. nov. and emended description of the genus Pseudooceanicola.</title>
        <authorList>
            <person name="Huang M.-M."/>
            <person name="Guo L.-L."/>
            <person name="Wu Y.-H."/>
            <person name="Lai Q.-L."/>
            <person name="Shao Z.-Z."/>
            <person name="Wang C.-S."/>
            <person name="Wu M."/>
            <person name="Xu X.-W."/>
        </authorList>
    </citation>
    <scope>NUCLEOTIDE SEQUENCE [LARGE SCALE GENOMIC DNA]</scope>
    <source>
        <strain evidence="2 3">157</strain>
    </source>
</reference>
<feature type="transmembrane region" description="Helical" evidence="1">
    <location>
        <begin position="77"/>
        <end position="95"/>
    </location>
</feature>
<dbReference type="EMBL" id="PGTB01000012">
    <property type="protein sequence ID" value="PJE37559.1"/>
    <property type="molecule type" value="Genomic_DNA"/>
</dbReference>
<accession>A0A2M8J448</accession>